<keyword evidence="5" id="KW-1185">Reference proteome</keyword>
<evidence type="ECO:0000256" key="1">
    <source>
        <dbReference type="SAM" id="MobiDB-lite"/>
    </source>
</evidence>
<dbReference type="SUPFAM" id="SSF49899">
    <property type="entry name" value="Concanavalin A-like lectins/glucanases"/>
    <property type="match status" value="1"/>
</dbReference>
<dbReference type="InterPro" id="IPR013320">
    <property type="entry name" value="ConA-like_dom_sf"/>
</dbReference>
<accession>A0AAD5TZT9</accession>
<evidence type="ECO:0000259" key="3">
    <source>
        <dbReference type="Pfam" id="PF08787"/>
    </source>
</evidence>
<sequence length="324" mass="35876">MTLKSIFKLDSNFMLISIAFLLFSTQSKTIQEKAPIPTENHPKSENPTSQPFSLQNWTLQLPIGIGSKFETVKHPILTQPGDGFVFHTPVLPLNGVSSANSDFTRTELREMNATNPKYNANWDTVTGVHFMKVTQSIDKISSSTEGKLINFQIHSECCAVMTVRLFSKPETGVLLFADFDKFENGSLTKIIGADKYPLIENYVMGTKFDLEVVVDNGLVYVYLNGELKTPKEGYKTNLLGVYFKAGSYSQNLPSETIPATAVNQVTIYKMELYHGDGPYTPPTPSSPKTNSNDTSVDDSPALNSANGYSFSSILFILLLSFVLY</sequence>
<reference evidence="4" key="1">
    <citation type="submission" date="2020-05" db="EMBL/GenBank/DDBJ databases">
        <title>Phylogenomic resolution of chytrid fungi.</title>
        <authorList>
            <person name="Stajich J.E."/>
            <person name="Amses K."/>
            <person name="Simmons R."/>
            <person name="Seto K."/>
            <person name="Myers J."/>
            <person name="Bonds A."/>
            <person name="Quandt C.A."/>
            <person name="Barry K."/>
            <person name="Liu P."/>
            <person name="Grigoriev I."/>
            <person name="Longcore J.E."/>
            <person name="James T.Y."/>
        </authorList>
    </citation>
    <scope>NUCLEOTIDE SEQUENCE</scope>
    <source>
        <strain evidence="4">JEL0476</strain>
    </source>
</reference>
<evidence type="ECO:0000313" key="5">
    <source>
        <dbReference type="Proteomes" id="UP001211065"/>
    </source>
</evidence>
<dbReference type="AlphaFoldDB" id="A0AAD5TZT9"/>
<dbReference type="Gene3D" id="2.60.120.200">
    <property type="match status" value="1"/>
</dbReference>
<comment type="caution">
    <text evidence="4">The sequence shown here is derived from an EMBL/GenBank/DDBJ whole genome shotgun (WGS) entry which is preliminary data.</text>
</comment>
<organism evidence="4 5">
    <name type="scientific">Clydaea vesicula</name>
    <dbReference type="NCBI Taxonomy" id="447962"/>
    <lineage>
        <taxon>Eukaryota</taxon>
        <taxon>Fungi</taxon>
        <taxon>Fungi incertae sedis</taxon>
        <taxon>Chytridiomycota</taxon>
        <taxon>Chytridiomycota incertae sedis</taxon>
        <taxon>Chytridiomycetes</taxon>
        <taxon>Lobulomycetales</taxon>
        <taxon>Lobulomycetaceae</taxon>
        <taxon>Clydaea</taxon>
    </lineage>
</organism>
<feature type="region of interest" description="Disordered" evidence="1">
    <location>
        <begin position="278"/>
        <end position="298"/>
    </location>
</feature>
<feature type="chain" id="PRO_5042288169" description="Alginate lyase 2 domain-containing protein" evidence="2">
    <location>
        <begin position="30"/>
        <end position="324"/>
    </location>
</feature>
<proteinExistence type="predicted"/>
<keyword evidence="2" id="KW-0732">Signal</keyword>
<gene>
    <name evidence="4" type="ORF">HK099_005079</name>
</gene>
<evidence type="ECO:0000313" key="4">
    <source>
        <dbReference type="EMBL" id="KAJ3218426.1"/>
    </source>
</evidence>
<dbReference type="EMBL" id="JADGJW010000381">
    <property type="protein sequence ID" value="KAJ3218426.1"/>
    <property type="molecule type" value="Genomic_DNA"/>
</dbReference>
<evidence type="ECO:0000256" key="2">
    <source>
        <dbReference type="SAM" id="SignalP"/>
    </source>
</evidence>
<dbReference type="Proteomes" id="UP001211065">
    <property type="component" value="Unassembled WGS sequence"/>
</dbReference>
<dbReference type="Pfam" id="PF08787">
    <property type="entry name" value="Alginate_lyase2"/>
    <property type="match status" value="1"/>
</dbReference>
<protein>
    <recommendedName>
        <fullName evidence="3">Alginate lyase 2 domain-containing protein</fullName>
    </recommendedName>
</protein>
<name>A0AAD5TZT9_9FUNG</name>
<feature type="signal peptide" evidence="2">
    <location>
        <begin position="1"/>
        <end position="29"/>
    </location>
</feature>
<dbReference type="InterPro" id="IPR014895">
    <property type="entry name" value="Alginate_lyase_2"/>
</dbReference>
<feature type="domain" description="Alginate lyase 2" evidence="3">
    <location>
        <begin position="52"/>
        <end position="274"/>
    </location>
</feature>